<name>A0A0V0R184_PSEPJ</name>
<feature type="compositionally biased region" description="Polar residues" evidence="1">
    <location>
        <begin position="1"/>
        <end position="18"/>
    </location>
</feature>
<feature type="compositionally biased region" description="Polar residues" evidence="1">
    <location>
        <begin position="131"/>
        <end position="147"/>
    </location>
</feature>
<evidence type="ECO:0000313" key="2">
    <source>
        <dbReference type="EMBL" id="KRX08295.1"/>
    </source>
</evidence>
<proteinExistence type="predicted"/>
<feature type="compositionally biased region" description="Polar residues" evidence="1">
    <location>
        <begin position="25"/>
        <end position="74"/>
    </location>
</feature>
<evidence type="ECO:0000313" key="3">
    <source>
        <dbReference type="Proteomes" id="UP000054937"/>
    </source>
</evidence>
<reference evidence="2 3" key="1">
    <citation type="journal article" date="2015" name="Sci. Rep.">
        <title>Genome of the facultative scuticociliatosis pathogen Pseudocohnilembus persalinus provides insight into its virulence through horizontal gene transfer.</title>
        <authorList>
            <person name="Xiong J."/>
            <person name="Wang G."/>
            <person name="Cheng J."/>
            <person name="Tian M."/>
            <person name="Pan X."/>
            <person name="Warren A."/>
            <person name="Jiang C."/>
            <person name="Yuan D."/>
            <person name="Miao W."/>
        </authorList>
    </citation>
    <scope>NUCLEOTIDE SEQUENCE [LARGE SCALE GENOMIC DNA]</scope>
    <source>
        <strain evidence="2">36N120E</strain>
    </source>
</reference>
<accession>A0A0V0R184</accession>
<organism evidence="2 3">
    <name type="scientific">Pseudocohnilembus persalinus</name>
    <name type="common">Ciliate</name>
    <dbReference type="NCBI Taxonomy" id="266149"/>
    <lineage>
        <taxon>Eukaryota</taxon>
        <taxon>Sar</taxon>
        <taxon>Alveolata</taxon>
        <taxon>Ciliophora</taxon>
        <taxon>Intramacronucleata</taxon>
        <taxon>Oligohymenophorea</taxon>
        <taxon>Scuticociliatia</taxon>
        <taxon>Philasterida</taxon>
        <taxon>Pseudocohnilembidae</taxon>
        <taxon>Pseudocohnilembus</taxon>
    </lineage>
</organism>
<feature type="region of interest" description="Disordered" evidence="1">
    <location>
        <begin position="1"/>
        <end position="162"/>
    </location>
</feature>
<dbReference type="Proteomes" id="UP000054937">
    <property type="component" value="Unassembled WGS sequence"/>
</dbReference>
<keyword evidence="3" id="KW-1185">Reference proteome</keyword>
<gene>
    <name evidence="2" type="ORF">PPERSA_01756</name>
</gene>
<evidence type="ECO:0000256" key="1">
    <source>
        <dbReference type="SAM" id="MobiDB-lite"/>
    </source>
</evidence>
<sequence>MNQNNIQQNSSGFNNQALSQQSQSNTLKSNPTFGNQNSASKNVSNQQQIGTLPQQENPDQFKNQQSNNIDSNIGTVDIGFSRRRPSARQKQSQEQTMNSINTPLNRSQTTFNQQGGVTNFNNTAGLPPQPQQKFDNSKQIDINNAQRQGKRGGMLDQENDQK</sequence>
<dbReference type="InParanoid" id="A0A0V0R184"/>
<feature type="compositionally biased region" description="Polar residues" evidence="1">
    <location>
        <begin position="88"/>
        <end position="124"/>
    </location>
</feature>
<dbReference type="AlphaFoldDB" id="A0A0V0R184"/>
<comment type="caution">
    <text evidence="2">The sequence shown here is derived from an EMBL/GenBank/DDBJ whole genome shotgun (WGS) entry which is preliminary data.</text>
</comment>
<dbReference type="EMBL" id="LDAU01000066">
    <property type="protein sequence ID" value="KRX08295.1"/>
    <property type="molecule type" value="Genomic_DNA"/>
</dbReference>
<protein>
    <submittedName>
        <fullName evidence="2">Uncharacterized protein</fullName>
    </submittedName>
</protein>